<keyword evidence="4" id="KW-1185">Reference proteome</keyword>
<evidence type="ECO:0000256" key="1">
    <source>
        <dbReference type="SAM" id="MobiDB-lite"/>
    </source>
</evidence>
<evidence type="ECO:0000313" key="4">
    <source>
        <dbReference type="Proteomes" id="UP000799302"/>
    </source>
</evidence>
<organism evidence="3 4">
    <name type="scientific">Microthyrium microscopicum</name>
    <dbReference type="NCBI Taxonomy" id="703497"/>
    <lineage>
        <taxon>Eukaryota</taxon>
        <taxon>Fungi</taxon>
        <taxon>Dikarya</taxon>
        <taxon>Ascomycota</taxon>
        <taxon>Pezizomycotina</taxon>
        <taxon>Dothideomycetes</taxon>
        <taxon>Dothideomycetes incertae sedis</taxon>
        <taxon>Microthyriales</taxon>
        <taxon>Microthyriaceae</taxon>
        <taxon>Microthyrium</taxon>
    </lineage>
</organism>
<protein>
    <submittedName>
        <fullName evidence="3">Uncharacterized protein</fullName>
    </submittedName>
</protein>
<dbReference type="Proteomes" id="UP000799302">
    <property type="component" value="Unassembled WGS sequence"/>
</dbReference>
<feature type="compositionally biased region" description="Polar residues" evidence="1">
    <location>
        <begin position="546"/>
        <end position="557"/>
    </location>
</feature>
<dbReference type="AlphaFoldDB" id="A0A6A6U0L4"/>
<keyword evidence="2" id="KW-0472">Membrane</keyword>
<keyword evidence="2" id="KW-0812">Transmembrane</keyword>
<feature type="region of interest" description="Disordered" evidence="1">
    <location>
        <begin position="361"/>
        <end position="392"/>
    </location>
</feature>
<feature type="compositionally biased region" description="Acidic residues" evidence="1">
    <location>
        <begin position="562"/>
        <end position="572"/>
    </location>
</feature>
<name>A0A6A6U0L4_9PEZI</name>
<gene>
    <name evidence="3" type="ORF">BT63DRAFT_418131</name>
</gene>
<feature type="transmembrane region" description="Helical" evidence="2">
    <location>
        <begin position="276"/>
        <end position="298"/>
    </location>
</feature>
<proteinExistence type="predicted"/>
<feature type="compositionally biased region" description="Polar residues" evidence="1">
    <location>
        <begin position="503"/>
        <end position="539"/>
    </location>
</feature>
<feature type="region of interest" description="Disordered" evidence="1">
    <location>
        <begin position="503"/>
        <end position="572"/>
    </location>
</feature>
<evidence type="ECO:0000256" key="2">
    <source>
        <dbReference type="SAM" id="Phobius"/>
    </source>
</evidence>
<accession>A0A6A6U0L4</accession>
<evidence type="ECO:0000313" key="3">
    <source>
        <dbReference type="EMBL" id="KAF2664793.1"/>
    </source>
</evidence>
<dbReference type="OrthoDB" id="4770059at2759"/>
<dbReference type="EMBL" id="MU004242">
    <property type="protein sequence ID" value="KAF2664793.1"/>
    <property type="molecule type" value="Genomic_DNA"/>
</dbReference>
<sequence>MDSGAGNRNMLRNRIRRDQSFVEITTTTRGYTLTVDEYPTTTKTLTGVATTGGSALHYSYSTITAYSASTVLPVQPLTTIFTPPSNCLNDIISSSGLWIAPGFMSSCFPSGFVPGMSYTFSPGICPSGYWYPDQSVNQQVMATTTLQETAMACCPSHYTYLEQSAICKSWIGNTLSVGTSSPVTLSNTLITTIPRLSYTTYSSGTSAIMTRTLSDNVQLTRDAQSSDYVLAEAIYVQYQSTDSQILALLATQSSTGQALNATSINTPEPGLHGSSLAAAIVAPLLFSLMVLGAAIFLFRRRSFKKYRSVKIMQEDDMPDQITPQIAELHTPFNRSSQYESIAIKPDFIPYHSQEGKRFYALPNHSQNQPPKRSSSLLPPPKPRVPPKPEQHNDFQLQSVQAVSPIVPSQVATRERPTSLDSLFLPKDSRLIGSNVNNITTVPEEPSLVNIARTPPLIINKKVAPPATAWSEGSTTVDILPQTPTSPIQDLQTAQFSTIAPISTPKTVSIQRQTTVRRQSTPRRSTGSPRTVNADNSPASSKGPGHRSTSSLHSSAQTCEGRESEDEQIAGVG</sequence>
<keyword evidence="2" id="KW-1133">Transmembrane helix</keyword>
<reference evidence="3" key="1">
    <citation type="journal article" date="2020" name="Stud. Mycol.">
        <title>101 Dothideomycetes genomes: a test case for predicting lifestyles and emergence of pathogens.</title>
        <authorList>
            <person name="Haridas S."/>
            <person name="Albert R."/>
            <person name="Binder M."/>
            <person name="Bloem J."/>
            <person name="Labutti K."/>
            <person name="Salamov A."/>
            <person name="Andreopoulos B."/>
            <person name="Baker S."/>
            <person name="Barry K."/>
            <person name="Bills G."/>
            <person name="Bluhm B."/>
            <person name="Cannon C."/>
            <person name="Castanera R."/>
            <person name="Culley D."/>
            <person name="Daum C."/>
            <person name="Ezra D."/>
            <person name="Gonzalez J."/>
            <person name="Henrissat B."/>
            <person name="Kuo A."/>
            <person name="Liang C."/>
            <person name="Lipzen A."/>
            <person name="Lutzoni F."/>
            <person name="Magnuson J."/>
            <person name="Mondo S."/>
            <person name="Nolan M."/>
            <person name="Ohm R."/>
            <person name="Pangilinan J."/>
            <person name="Park H.-J."/>
            <person name="Ramirez L."/>
            <person name="Alfaro M."/>
            <person name="Sun H."/>
            <person name="Tritt A."/>
            <person name="Yoshinaga Y."/>
            <person name="Zwiers L.-H."/>
            <person name="Turgeon B."/>
            <person name="Goodwin S."/>
            <person name="Spatafora J."/>
            <person name="Crous P."/>
            <person name="Grigoriev I."/>
        </authorList>
    </citation>
    <scope>NUCLEOTIDE SEQUENCE</scope>
    <source>
        <strain evidence="3">CBS 115976</strain>
    </source>
</reference>